<dbReference type="AlphaFoldDB" id="A0AAF3EG73"/>
<dbReference type="InterPro" id="IPR001478">
    <property type="entry name" value="PDZ"/>
</dbReference>
<dbReference type="InterPro" id="IPR036034">
    <property type="entry name" value="PDZ_sf"/>
</dbReference>
<dbReference type="InterPro" id="IPR000159">
    <property type="entry name" value="RA_dom"/>
</dbReference>
<dbReference type="InterPro" id="IPR036871">
    <property type="entry name" value="PX_dom_sf"/>
</dbReference>
<feature type="region of interest" description="Disordered" evidence="6">
    <location>
        <begin position="1"/>
        <end position="36"/>
    </location>
</feature>
<evidence type="ECO:0000259" key="7">
    <source>
        <dbReference type="PROSITE" id="PS50106"/>
    </source>
</evidence>
<dbReference type="PROSITE" id="PS50200">
    <property type="entry name" value="RA"/>
    <property type="match status" value="1"/>
</dbReference>
<dbReference type="SUPFAM" id="SSF50156">
    <property type="entry name" value="PDZ domain-like"/>
    <property type="match status" value="1"/>
</dbReference>
<evidence type="ECO:0000313" key="11">
    <source>
        <dbReference type="WBParaSite" id="MBELARI_LOCUS12955"/>
    </source>
</evidence>
<organism evidence="10 11">
    <name type="scientific">Mesorhabditis belari</name>
    <dbReference type="NCBI Taxonomy" id="2138241"/>
    <lineage>
        <taxon>Eukaryota</taxon>
        <taxon>Metazoa</taxon>
        <taxon>Ecdysozoa</taxon>
        <taxon>Nematoda</taxon>
        <taxon>Chromadorea</taxon>
        <taxon>Rhabditida</taxon>
        <taxon>Rhabditina</taxon>
        <taxon>Rhabditomorpha</taxon>
        <taxon>Rhabditoidea</taxon>
        <taxon>Rhabditidae</taxon>
        <taxon>Mesorhabditinae</taxon>
        <taxon>Mesorhabditis</taxon>
    </lineage>
</organism>
<feature type="compositionally biased region" description="Basic and acidic residues" evidence="6">
    <location>
        <begin position="542"/>
        <end position="569"/>
    </location>
</feature>
<evidence type="ECO:0000259" key="8">
    <source>
        <dbReference type="PROSITE" id="PS50195"/>
    </source>
</evidence>
<dbReference type="GO" id="GO:0006886">
    <property type="term" value="P:intracellular protein transport"/>
    <property type="evidence" value="ECO:0007669"/>
    <property type="project" value="TreeGrafter"/>
</dbReference>
<proteinExistence type="predicted"/>
<evidence type="ECO:0000256" key="3">
    <source>
        <dbReference type="ARBA" id="ARBA00022753"/>
    </source>
</evidence>
<dbReference type="Proteomes" id="UP000887575">
    <property type="component" value="Unassembled WGS sequence"/>
</dbReference>
<feature type="domain" description="PDZ" evidence="7">
    <location>
        <begin position="41"/>
        <end position="134"/>
    </location>
</feature>
<dbReference type="GO" id="GO:0005769">
    <property type="term" value="C:early endosome"/>
    <property type="evidence" value="ECO:0007669"/>
    <property type="project" value="UniProtKB-SubCell"/>
</dbReference>
<keyword evidence="4" id="KW-0446">Lipid-binding</keyword>
<dbReference type="SMART" id="SM00228">
    <property type="entry name" value="PDZ"/>
    <property type="match status" value="1"/>
</dbReference>
<feature type="region of interest" description="Disordered" evidence="6">
    <location>
        <begin position="532"/>
        <end position="569"/>
    </location>
</feature>
<dbReference type="Gene3D" id="3.30.1520.10">
    <property type="entry name" value="Phox-like domain"/>
    <property type="match status" value="1"/>
</dbReference>
<dbReference type="WBParaSite" id="MBELARI_LOCUS12955">
    <property type="protein sequence ID" value="MBELARI_LOCUS12955"/>
    <property type="gene ID" value="MBELARI_LOCUS12955"/>
</dbReference>
<dbReference type="Gene3D" id="1.20.80.60">
    <property type="match status" value="1"/>
</dbReference>
<dbReference type="SMART" id="SM00312">
    <property type="entry name" value="PX"/>
    <property type="match status" value="1"/>
</dbReference>
<evidence type="ECO:0000256" key="6">
    <source>
        <dbReference type="SAM" id="MobiDB-lite"/>
    </source>
</evidence>
<keyword evidence="3" id="KW-0967">Endosome</keyword>
<protein>
    <submittedName>
        <fullName evidence="11">Sorting nexin-27</fullName>
    </submittedName>
</protein>
<feature type="domain" description="Ras-associating" evidence="9">
    <location>
        <begin position="267"/>
        <end position="355"/>
    </location>
</feature>
<name>A0AAF3EG73_9BILA</name>
<evidence type="ECO:0000313" key="10">
    <source>
        <dbReference type="Proteomes" id="UP000887575"/>
    </source>
</evidence>
<dbReference type="Gene3D" id="2.30.42.10">
    <property type="match status" value="1"/>
</dbReference>
<dbReference type="PROSITE" id="PS50106">
    <property type="entry name" value="PDZ"/>
    <property type="match status" value="1"/>
</dbReference>
<evidence type="ECO:0000256" key="1">
    <source>
        <dbReference type="ARBA" id="ARBA00004184"/>
    </source>
</evidence>
<comment type="subcellular location">
    <subcellularLocation>
        <location evidence="2">Early endosome</location>
    </subcellularLocation>
    <subcellularLocation>
        <location evidence="1">Endomembrane system</location>
        <topology evidence="1">Peripheral membrane protein</topology>
    </subcellularLocation>
</comment>
<dbReference type="FunFam" id="3.30.1520.10:FF:000003">
    <property type="entry name" value="sorting nexin-27 isoform X2"/>
    <property type="match status" value="1"/>
</dbReference>
<dbReference type="CDD" id="cd06886">
    <property type="entry name" value="PX_SNX27"/>
    <property type="match status" value="1"/>
</dbReference>
<dbReference type="GO" id="GO:0007165">
    <property type="term" value="P:signal transduction"/>
    <property type="evidence" value="ECO:0007669"/>
    <property type="project" value="InterPro"/>
</dbReference>
<dbReference type="Gene3D" id="3.10.20.90">
    <property type="entry name" value="Phosphatidylinositol 3-kinase Catalytic Subunit, Chain A, domain 1"/>
    <property type="match status" value="1"/>
</dbReference>
<dbReference type="InterPro" id="IPR037833">
    <property type="entry name" value="SNX27_PX"/>
</dbReference>
<dbReference type="SUPFAM" id="SSF64268">
    <property type="entry name" value="PX domain"/>
    <property type="match status" value="1"/>
</dbReference>
<dbReference type="PROSITE" id="PS50195">
    <property type="entry name" value="PX"/>
    <property type="match status" value="1"/>
</dbReference>
<dbReference type="GO" id="GO:0032266">
    <property type="term" value="F:phosphatidylinositol-3-phosphate binding"/>
    <property type="evidence" value="ECO:0007669"/>
    <property type="project" value="InterPro"/>
</dbReference>
<evidence type="ECO:0000256" key="4">
    <source>
        <dbReference type="ARBA" id="ARBA00023121"/>
    </source>
</evidence>
<dbReference type="Pfam" id="PF00595">
    <property type="entry name" value="PDZ"/>
    <property type="match status" value="1"/>
</dbReference>
<accession>A0AAF3EG73</accession>
<dbReference type="PANTHER" id="PTHR12431">
    <property type="entry name" value="SORTING NEXIN 17 AND 27"/>
    <property type="match status" value="1"/>
</dbReference>
<dbReference type="PANTHER" id="PTHR12431:SF19">
    <property type="entry name" value="SORTING NEXIN-27"/>
    <property type="match status" value="1"/>
</dbReference>
<evidence type="ECO:0000256" key="2">
    <source>
        <dbReference type="ARBA" id="ARBA00004412"/>
    </source>
</evidence>
<feature type="domain" description="PX" evidence="8">
    <location>
        <begin position="129"/>
        <end position="267"/>
    </location>
</feature>
<dbReference type="GO" id="GO:0032456">
    <property type="term" value="P:endocytic recycling"/>
    <property type="evidence" value="ECO:0007669"/>
    <property type="project" value="TreeGrafter"/>
</dbReference>
<keyword evidence="10" id="KW-1185">Reference proteome</keyword>
<keyword evidence="5" id="KW-0472">Membrane</keyword>
<evidence type="ECO:0000259" key="9">
    <source>
        <dbReference type="PROSITE" id="PS50200"/>
    </source>
</evidence>
<dbReference type="Pfam" id="PF00787">
    <property type="entry name" value="PX"/>
    <property type="match status" value="1"/>
</dbReference>
<reference evidence="11" key="1">
    <citation type="submission" date="2024-02" db="UniProtKB">
        <authorList>
            <consortium name="WormBaseParasite"/>
        </authorList>
    </citation>
    <scope>IDENTIFICATION</scope>
</reference>
<dbReference type="InterPro" id="IPR001683">
    <property type="entry name" value="PX_dom"/>
</dbReference>
<dbReference type="CDD" id="cd23070">
    <property type="entry name" value="PDZ_SNX27-like"/>
    <property type="match status" value="1"/>
</dbReference>
<dbReference type="FunFam" id="2.30.42.10:FF:000061">
    <property type="entry name" value="sorting nexin-27 isoform X2"/>
    <property type="match status" value="1"/>
</dbReference>
<evidence type="ECO:0000256" key="5">
    <source>
        <dbReference type="ARBA" id="ARBA00023136"/>
    </source>
</evidence>
<sequence>MYDESEDSDDYAHSSTSTARYRRGNNSYRRGKQSYNPKPHLVTIVKSNTGFGFNVKGQVSEGGQLRSINGELYAPLQHVSAVLPGGAAERATLRKGDRILEVNAVNVEGATHKQVVELIKHGGDQLKMLVISVPDSEANRFENGEESTISFRHDYSDSRSLPISIPTCQTISNKEGKFVVFHIHMAGRHLGSRRYSEFVELHNLLKREFCDFAFPKLPGKWPFTLSEQQLDTRRRGLELYLEKICSVRVIADSDIMQDFLMECDSICEVDLRVLLPDGKTVAFSCARTSSTSTVYSLVQSNLLMTRETATFCALYEALDPNFERKLCDEELPHSLYIQNYSSASSSCLVLRKWIFDVSWERELCERDPLFRRIVYHQTIHDINHGRIKANQKMYQLKALQSEDRAEQYLEMARALPGYACITFPPCHCDCRNSGEVILTLSFDAITLSTWPEEDSSTSIDWSMIVGYRSGEEGQWFAFEHERAGKKNKIIKMYTQYGDYMAECFARIRVEKDMAVKRGDRVEILNGVKRFQSSIETDEENGDNERNEQSERADGKARNERRTAEILDEL</sequence>